<dbReference type="InterPro" id="IPR036259">
    <property type="entry name" value="MFS_trans_sf"/>
</dbReference>
<accession>A0A165QKL9</accession>
<name>A0A165QKL9_EXIGL</name>
<feature type="transmembrane region" description="Helical" evidence="6">
    <location>
        <begin position="211"/>
        <end position="233"/>
    </location>
</feature>
<dbReference type="GO" id="GO:0016020">
    <property type="term" value="C:membrane"/>
    <property type="evidence" value="ECO:0007669"/>
    <property type="project" value="UniProtKB-SubCell"/>
</dbReference>
<dbReference type="Pfam" id="PF07690">
    <property type="entry name" value="MFS_1"/>
    <property type="match status" value="1"/>
</dbReference>
<proteinExistence type="predicted"/>
<feature type="transmembrane region" description="Helical" evidence="6">
    <location>
        <begin position="315"/>
        <end position="334"/>
    </location>
</feature>
<organism evidence="8 9">
    <name type="scientific">Exidia glandulosa HHB12029</name>
    <dbReference type="NCBI Taxonomy" id="1314781"/>
    <lineage>
        <taxon>Eukaryota</taxon>
        <taxon>Fungi</taxon>
        <taxon>Dikarya</taxon>
        <taxon>Basidiomycota</taxon>
        <taxon>Agaricomycotina</taxon>
        <taxon>Agaricomycetes</taxon>
        <taxon>Auriculariales</taxon>
        <taxon>Exidiaceae</taxon>
        <taxon>Exidia</taxon>
    </lineage>
</organism>
<feature type="transmembrane region" description="Helical" evidence="6">
    <location>
        <begin position="283"/>
        <end position="303"/>
    </location>
</feature>
<dbReference type="Proteomes" id="UP000077266">
    <property type="component" value="Unassembled WGS sequence"/>
</dbReference>
<evidence type="ECO:0000256" key="3">
    <source>
        <dbReference type="ARBA" id="ARBA00022692"/>
    </source>
</evidence>
<dbReference type="PANTHER" id="PTHR43791:SF6">
    <property type="entry name" value="TRANSPORTER, PUTATIVE (AFU_ORTHOLOGUE AFUA_1G16690)-RELATED"/>
    <property type="match status" value="1"/>
</dbReference>
<feature type="domain" description="Major facilitator superfamily (MFS) profile" evidence="7">
    <location>
        <begin position="53"/>
        <end position="463"/>
    </location>
</feature>
<dbReference type="InParanoid" id="A0A165QKL9"/>
<feature type="transmembrane region" description="Helical" evidence="6">
    <location>
        <begin position="120"/>
        <end position="141"/>
    </location>
</feature>
<dbReference type="AlphaFoldDB" id="A0A165QKL9"/>
<feature type="transmembrane region" description="Helical" evidence="6">
    <location>
        <begin position="372"/>
        <end position="392"/>
    </location>
</feature>
<feature type="transmembrane region" description="Helical" evidence="6">
    <location>
        <begin position="404"/>
        <end position="424"/>
    </location>
</feature>
<gene>
    <name evidence="8" type="ORF">EXIGLDRAFT_784961</name>
</gene>
<evidence type="ECO:0000256" key="6">
    <source>
        <dbReference type="SAM" id="Phobius"/>
    </source>
</evidence>
<evidence type="ECO:0000256" key="2">
    <source>
        <dbReference type="ARBA" id="ARBA00022448"/>
    </source>
</evidence>
<feature type="transmembrane region" description="Helical" evidence="6">
    <location>
        <begin position="346"/>
        <end position="366"/>
    </location>
</feature>
<evidence type="ECO:0000313" key="9">
    <source>
        <dbReference type="Proteomes" id="UP000077266"/>
    </source>
</evidence>
<comment type="subcellular location">
    <subcellularLocation>
        <location evidence="1">Membrane</location>
        <topology evidence="1">Multi-pass membrane protein</topology>
    </subcellularLocation>
</comment>
<dbReference type="InterPro" id="IPR011701">
    <property type="entry name" value="MFS"/>
</dbReference>
<protein>
    <submittedName>
        <fullName evidence="8">MFS general substrate transporter</fullName>
    </submittedName>
</protein>
<dbReference type="EMBL" id="KV425882">
    <property type="protein sequence ID" value="KZW03755.1"/>
    <property type="molecule type" value="Genomic_DNA"/>
</dbReference>
<feature type="transmembrane region" description="Helical" evidence="6">
    <location>
        <begin position="86"/>
        <end position="108"/>
    </location>
</feature>
<dbReference type="STRING" id="1314781.A0A165QKL9"/>
<evidence type="ECO:0000256" key="1">
    <source>
        <dbReference type="ARBA" id="ARBA00004141"/>
    </source>
</evidence>
<dbReference type="FunFam" id="1.20.1250.20:FF:000013">
    <property type="entry name" value="MFS general substrate transporter"/>
    <property type="match status" value="1"/>
</dbReference>
<keyword evidence="2" id="KW-0813">Transport</keyword>
<reference evidence="8 9" key="1">
    <citation type="journal article" date="2016" name="Mol. Biol. Evol.">
        <title>Comparative Genomics of Early-Diverging Mushroom-Forming Fungi Provides Insights into the Origins of Lignocellulose Decay Capabilities.</title>
        <authorList>
            <person name="Nagy L.G."/>
            <person name="Riley R."/>
            <person name="Tritt A."/>
            <person name="Adam C."/>
            <person name="Daum C."/>
            <person name="Floudas D."/>
            <person name="Sun H."/>
            <person name="Yadav J.S."/>
            <person name="Pangilinan J."/>
            <person name="Larsson K.H."/>
            <person name="Matsuura K."/>
            <person name="Barry K."/>
            <person name="Labutti K."/>
            <person name="Kuo R."/>
            <person name="Ohm R.A."/>
            <person name="Bhattacharya S.S."/>
            <person name="Shirouzu T."/>
            <person name="Yoshinaga Y."/>
            <person name="Martin F.M."/>
            <person name="Grigoriev I.V."/>
            <person name="Hibbett D.S."/>
        </authorList>
    </citation>
    <scope>NUCLEOTIDE SEQUENCE [LARGE SCALE GENOMIC DNA]</scope>
    <source>
        <strain evidence="8 9">HHB12029</strain>
    </source>
</reference>
<dbReference type="InterPro" id="IPR020846">
    <property type="entry name" value="MFS_dom"/>
</dbReference>
<dbReference type="SUPFAM" id="SSF103473">
    <property type="entry name" value="MFS general substrate transporter"/>
    <property type="match status" value="1"/>
</dbReference>
<feature type="transmembrane region" description="Helical" evidence="6">
    <location>
        <begin position="436"/>
        <end position="454"/>
    </location>
</feature>
<keyword evidence="3 6" id="KW-0812">Transmembrane</keyword>
<sequence>MAGSDSASLTGKEDIKERDVVHANGRVDPNAQFGGLEARKALEKKLLRKVDARMLILILAYMMNYLDRNNAGAARLRGFEDDLGLTGQQFPTLLSILYVGYILCQIPSNMFLNYSGKPSLYLPACMIVWGIISCLTGLFVGALLTRFFLGFVEAAFFPGALFLLSKWYKREELGLRTTILYCGNLSSNAFGNLIASGVLSNMQGTLGHSAWRWLFYIEGSLTVVVAISMIFILPDFPSTSTFLSPEERALAELRMEEDAGEADVESKNNALHGFMLAIKDWKVWFLAVALTAQVVALSFNAYFPLMATLGYSRTITLLLCAPPWAFATIVAFLLSRHSDKTNERCFHIIASIVTANIGFIISLATMNTGARFFSLFLQCQMYAGFVVFYAWLPTSLPRPPSKRAVAIALINAFSQLGNVAGSYVWPKAWDPTYRNSYGICVACSGTAIVMCLVFRQHLVSLNKKLDEDDESRDPTAPKHVKYTL</sequence>
<dbReference type="PROSITE" id="PS50850">
    <property type="entry name" value="MFS"/>
    <property type="match status" value="1"/>
</dbReference>
<keyword evidence="4 6" id="KW-1133">Transmembrane helix</keyword>
<feature type="transmembrane region" description="Helical" evidence="6">
    <location>
        <begin position="147"/>
        <end position="167"/>
    </location>
</feature>
<evidence type="ECO:0000256" key="4">
    <source>
        <dbReference type="ARBA" id="ARBA00022989"/>
    </source>
</evidence>
<dbReference type="Gene3D" id="1.20.1250.20">
    <property type="entry name" value="MFS general substrate transporter like domains"/>
    <property type="match status" value="2"/>
</dbReference>
<keyword evidence="9" id="KW-1185">Reference proteome</keyword>
<dbReference type="FunFam" id="1.20.1250.20:FF:000057">
    <property type="entry name" value="MFS general substrate transporter"/>
    <property type="match status" value="1"/>
</dbReference>
<keyword evidence="5 6" id="KW-0472">Membrane</keyword>
<evidence type="ECO:0000259" key="7">
    <source>
        <dbReference type="PROSITE" id="PS50850"/>
    </source>
</evidence>
<dbReference type="PANTHER" id="PTHR43791">
    <property type="entry name" value="PERMEASE-RELATED"/>
    <property type="match status" value="1"/>
</dbReference>
<evidence type="ECO:0000256" key="5">
    <source>
        <dbReference type="ARBA" id="ARBA00023136"/>
    </source>
</evidence>
<evidence type="ECO:0000313" key="8">
    <source>
        <dbReference type="EMBL" id="KZW03755.1"/>
    </source>
</evidence>
<dbReference type="OrthoDB" id="2985014at2759"/>
<dbReference type="GO" id="GO:0022857">
    <property type="term" value="F:transmembrane transporter activity"/>
    <property type="evidence" value="ECO:0007669"/>
    <property type="project" value="InterPro"/>
</dbReference>